<evidence type="ECO:0000256" key="1">
    <source>
        <dbReference type="ARBA" id="ARBA00023015"/>
    </source>
</evidence>
<name>A0A830F6Z8_9EURY</name>
<dbReference type="Pfam" id="PF24273">
    <property type="entry name" value="TRASH_HVO_1752_C"/>
    <property type="match status" value="1"/>
</dbReference>
<keyword evidence="2" id="KW-0238">DNA-binding</keyword>
<evidence type="ECO:0000313" key="5">
    <source>
        <dbReference type="EMBL" id="GGL60627.1"/>
    </source>
</evidence>
<sequence>MRTLDDIDREILRLLAADARRPYSEIAEAVDRSPPTVSERIDRLQELGVVRRFTVDIDRSLLDTGTPILLDVEVKPAEVESVRAALAESDRVEHVFVTADARVVAQVYVPDGGVRTFLAENVPFDAVREYDVSLLSESDWTPRVGEAELALTCAECGNTVTAEGESLRVDGERYHFCCPSCLDRFESTYERLSGGA</sequence>
<gene>
    <name evidence="5" type="ORF">GCM10009039_18620</name>
</gene>
<dbReference type="InterPro" id="IPR000485">
    <property type="entry name" value="AsnC-type_HTH_dom"/>
</dbReference>
<dbReference type="PANTHER" id="PTHR43413">
    <property type="entry name" value="TRANSCRIPTIONAL REGULATOR, ASNC FAMILY"/>
    <property type="match status" value="1"/>
</dbReference>
<protein>
    <submittedName>
        <fullName evidence="5">Transcription regulator</fullName>
    </submittedName>
</protein>
<dbReference type="PRINTS" id="PR00033">
    <property type="entry name" value="HTHASNC"/>
</dbReference>
<dbReference type="RefSeq" id="WP_188978227.1">
    <property type="nucleotide sequence ID" value="NZ_BMPG01000002.1"/>
</dbReference>
<feature type="domain" description="HTH asnC-type" evidence="4">
    <location>
        <begin position="4"/>
        <end position="67"/>
    </location>
</feature>
<dbReference type="SUPFAM" id="SSF46785">
    <property type="entry name" value="Winged helix' DNA-binding domain"/>
    <property type="match status" value="1"/>
</dbReference>
<dbReference type="SMART" id="SM00746">
    <property type="entry name" value="TRASH"/>
    <property type="match status" value="1"/>
</dbReference>
<dbReference type="PROSITE" id="PS50956">
    <property type="entry name" value="HTH_ASNC_2"/>
    <property type="match status" value="1"/>
</dbReference>
<dbReference type="EMBL" id="BMPG01000002">
    <property type="protein sequence ID" value="GGL60627.1"/>
    <property type="molecule type" value="Genomic_DNA"/>
</dbReference>
<reference evidence="5" key="1">
    <citation type="journal article" date="2014" name="Int. J. Syst. Evol. Microbiol.">
        <title>Complete genome sequence of Corynebacterium casei LMG S-19264T (=DSM 44701T), isolated from a smear-ripened cheese.</title>
        <authorList>
            <consortium name="US DOE Joint Genome Institute (JGI-PGF)"/>
            <person name="Walter F."/>
            <person name="Albersmeier A."/>
            <person name="Kalinowski J."/>
            <person name="Ruckert C."/>
        </authorList>
    </citation>
    <scope>NUCLEOTIDE SEQUENCE</scope>
    <source>
        <strain evidence="5">JCM 19596</strain>
    </source>
</reference>
<dbReference type="OrthoDB" id="33200at2157"/>
<keyword evidence="1" id="KW-0805">Transcription regulation</keyword>
<comment type="caution">
    <text evidence="5">The sequence shown here is derived from an EMBL/GenBank/DDBJ whole genome shotgun (WGS) entry which is preliminary data.</text>
</comment>
<reference evidence="5" key="2">
    <citation type="submission" date="2020-09" db="EMBL/GenBank/DDBJ databases">
        <authorList>
            <person name="Sun Q."/>
            <person name="Ohkuma M."/>
        </authorList>
    </citation>
    <scope>NUCLEOTIDE SEQUENCE</scope>
    <source>
        <strain evidence="5">JCM 19596</strain>
    </source>
</reference>
<dbReference type="SMART" id="SM00344">
    <property type="entry name" value="HTH_ASNC"/>
    <property type="match status" value="1"/>
</dbReference>
<dbReference type="Gene3D" id="1.10.10.10">
    <property type="entry name" value="Winged helix-like DNA-binding domain superfamily/Winged helix DNA-binding domain"/>
    <property type="match status" value="1"/>
</dbReference>
<evidence type="ECO:0000256" key="3">
    <source>
        <dbReference type="ARBA" id="ARBA00023163"/>
    </source>
</evidence>
<dbReference type="Proteomes" id="UP000607197">
    <property type="component" value="Unassembled WGS sequence"/>
</dbReference>
<dbReference type="InterPro" id="IPR011991">
    <property type="entry name" value="ArsR-like_HTH"/>
</dbReference>
<dbReference type="InterPro" id="IPR050684">
    <property type="entry name" value="HTH-Siroheme_Decarb"/>
</dbReference>
<dbReference type="InterPro" id="IPR011017">
    <property type="entry name" value="TRASH_dom"/>
</dbReference>
<dbReference type="InterPro" id="IPR056526">
    <property type="entry name" value="TRASH_HVO_1752"/>
</dbReference>
<dbReference type="GO" id="GO:0043565">
    <property type="term" value="F:sequence-specific DNA binding"/>
    <property type="evidence" value="ECO:0007669"/>
    <property type="project" value="InterPro"/>
</dbReference>
<evidence type="ECO:0000259" key="4">
    <source>
        <dbReference type="PROSITE" id="PS50956"/>
    </source>
</evidence>
<organism evidence="5 6">
    <name type="scientific">Halocalculus aciditolerans</name>
    <dbReference type="NCBI Taxonomy" id="1383812"/>
    <lineage>
        <taxon>Archaea</taxon>
        <taxon>Methanobacteriati</taxon>
        <taxon>Methanobacteriota</taxon>
        <taxon>Stenosarchaea group</taxon>
        <taxon>Halobacteria</taxon>
        <taxon>Halobacteriales</taxon>
        <taxon>Halobacteriaceae</taxon>
        <taxon>Halocalculus</taxon>
    </lineage>
</organism>
<proteinExistence type="predicted"/>
<dbReference type="InterPro" id="IPR036388">
    <property type="entry name" value="WH-like_DNA-bd_sf"/>
</dbReference>
<dbReference type="InterPro" id="IPR036390">
    <property type="entry name" value="WH_DNA-bd_sf"/>
</dbReference>
<evidence type="ECO:0000256" key="2">
    <source>
        <dbReference type="ARBA" id="ARBA00023125"/>
    </source>
</evidence>
<accession>A0A830F6Z8</accession>
<keyword evidence="6" id="KW-1185">Reference proteome</keyword>
<evidence type="ECO:0000313" key="6">
    <source>
        <dbReference type="Proteomes" id="UP000607197"/>
    </source>
</evidence>
<dbReference type="Pfam" id="PF13404">
    <property type="entry name" value="HTH_AsnC-type"/>
    <property type="match status" value="1"/>
</dbReference>
<dbReference type="CDD" id="cd00090">
    <property type="entry name" value="HTH_ARSR"/>
    <property type="match status" value="1"/>
</dbReference>
<dbReference type="InterPro" id="IPR019888">
    <property type="entry name" value="Tscrpt_reg_AsnC-like"/>
</dbReference>
<dbReference type="PANTHER" id="PTHR43413:SF4">
    <property type="entry name" value="HTH-TYPE TRANSCRIPTIONAL REGULATOR LYSM"/>
    <property type="match status" value="1"/>
</dbReference>
<keyword evidence="3" id="KW-0804">Transcription</keyword>
<dbReference type="AlphaFoldDB" id="A0A830F6Z8"/>